<dbReference type="GO" id="GO:0055085">
    <property type="term" value="P:transmembrane transport"/>
    <property type="evidence" value="ECO:0007669"/>
    <property type="project" value="TreeGrafter"/>
</dbReference>
<dbReference type="STRING" id="658196.A0A397T801"/>
<keyword evidence="1" id="KW-0472">Membrane</keyword>
<name>A0A397T801_9GLOM</name>
<evidence type="ECO:0000259" key="3">
    <source>
        <dbReference type="Pfam" id="PF06011"/>
    </source>
</evidence>
<dbReference type="Pfam" id="PF06011">
    <property type="entry name" value="TRP"/>
    <property type="match status" value="1"/>
</dbReference>
<dbReference type="EMBL" id="QKYT01000092">
    <property type="protein sequence ID" value="RIA93982.1"/>
    <property type="molecule type" value="Genomic_DNA"/>
</dbReference>
<evidence type="ECO:0000313" key="5">
    <source>
        <dbReference type="Proteomes" id="UP000265703"/>
    </source>
</evidence>
<feature type="transmembrane region" description="Helical" evidence="1">
    <location>
        <begin position="649"/>
        <end position="669"/>
    </location>
</feature>
<gene>
    <name evidence="4" type="ORF">C1645_818635</name>
</gene>
<dbReference type="InterPro" id="IPR040241">
    <property type="entry name" value="TRP_Flc/Pkd2-like"/>
</dbReference>
<dbReference type="GO" id="GO:0016020">
    <property type="term" value="C:membrane"/>
    <property type="evidence" value="ECO:0007669"/>
    <property type="project" value="TreeGrafter"/>
</dbReference>
<evidence type="ECO:0000313" key="4">
    <source>
        <dbReference type="EMBL" id="RIA93982.1"/>
    </source>
</evidence>
<keyword evidence="2" id="KW-0732">Signal</keyword>
<feature type="transmembrane region" description="Helical" evidence="1">
    <location>
        <begin position="520"/>
        <end position="547"/>
    </location>
</feature>
<dbReference type="AlphaFoldDB" id="A0A397T801"/>
<sequence length="744" mass="82218">MRHVRPFLIFIGTTLLVQVLQVELIAGDLGVNDDYNGLVILDRGGDWSASKFASNIAYTYKIVDGDPANLMSFVIDGKNVKTHPQCAIFDTCDFFPYPDASCTPPTLECDNKKLELPQPDNILLAFHNTNYLNTITLNIDVKFDSLQKTPKSSGSVPSAPPDLSPLPIPAVISHPGNSPQLVGDITSDGYANCGTIKFDDFKVGYLKEENNIEFYVEGESNINYNGQAQFIVYFDANHIVNKIFLIQVNGLFTIKQNFPIGFDDKFPDALFNTPGTGAYAILKLQDIDLGCVAAPVGSQSTAYSTAISGISIVLALACIPLAASLLFLKKEENYSIYPKKWIDASSYPGSIGKIKDSDKITEVVETTDNDISRDIPSLIPTNTTIVITHNSSFTQTPSIYDFISVAQWIVTTALLTLPNLPVGYRQFASNFGWSTGTGGGINVQAFSNAADNLRRLVCHLSAVCISSSKEFDTCQPWFNSDVTPEYLFTANITNGDRTYFADPTGFDSYSNTLHISNSNIFFVLFVAFLLAICSTLIIMLVIGTAAFKLKEKWTIMKKVSDNISLIVCDENLLWNKEYKIIYGVLYTDYLKNRVWFFIPIMTYQLFRSLVIAFGLNSGAAQLTCLIILEIVQFTAIYHYKPFEKNLANILNMILSAGRLLVLFLLIPFLGGHVTITPATRYSLAIVLIVIQVLMAGSIGGLILLNIMCTIFKVFIRKFGKKVNAERNVDSNQEQPVDNDSSVKE</sequence>
<proteinExistence type="predicted"/>
<feature type="domain" description="TRP C-terminal" evidence="3">
    <location>
        <begin position="538"/>
        <end position="712"/>
    </location>
</feature>
<feature type="transmembrane region" description="Helical" evidence="1">
    <location>
        <begin position="619"/>
        <end position="637"/>
    </location>
</feature>
<keyword evidence="1" id="KW-1133">Transmembrane helix</keyword>
<organism evidence="4 5">
    <name type="scientific">Glomus cerebriforme</name>
    <dbReference type="NCBI Taxonomy" id="658196"/>
    <lineage>
        <taxon>Eukaryota</taxon>
        <taxon>Fungi</taxon>
        <taxon>Fungi incertae sedis</taxon>
        <taxon>Mucoromycota</taxon>
        <taxon>Glomeromycotina</taxon>
        <taxon>Glomeromycetes</taxon>
        <taxon>Glomerales</taxon>
        <taxon>Glomeraceae</taxon>
        <taxon>Glomus</taxon>
    </lineage>
</organism>
<comment type="caution">
    <text evidence="4">The sequence shown here is derived from an EMBL/GenBank/DDBJ whole genome shotgun (WGS) entry which is preliminary data.</text>
</comment>
<feature type="transmembrane region" description="Helical" evidence="1">
    <location>
        <begin position="306"/>
        <end position="328"/>
    </location>
</feature>
<feature type="transmembrane region" description="Helical" evidence="1">
    <location>
        <begin position="681"/>
        <end position="711"/>
    </location>
</feature>
<evidence type="ECO:0000256" key="1">
    <source>
        <dbReference type="SAM" id="Phobius"/>
    </source>
</evidence>
<dbReference type="OrthoDB" id="2115177at2759"/>
<keyword evidence="1" id="KW-0812">Transmembrane</keyword>
<accession>A0A397T801</accession>
<dbReference type="PANTHER" id="PTHR31145:SF2">
    <property type="entry name" value="FLAVIN CARRIER PROTEIN 2"/>
    <property type="match status" value="1"/>
</dbReference>
<reference evidence="4 5" key="1">
    <citation type="submission" date="2018-06" db="EMBL/GenBank/DDBJ databases">
        <title>Comparative genomics reveals the genomic features of Rhizophagus irregularis, R. cerebriforme, R. diaphanum and Gigaspora rosea, and their symbiotic lifestyle signature.</title>
        <authorList>
            <person name="Morin E."/>
            <person name="San Clemente H."/>
            <person name="Chen E.C.H."/>
            <person name="De La Providencia I."/>
            <person name="Hainaut M."/>
            <person name="Kuo A."/>
            <person name="Kohler A."/>
            <person name="Murat C."/>
            <person name="Tang N."/>
            <person name="Roy S."/>
            <person name="Loubradou J."/>
            <person name="Henrissat B."/>
            <person name="Grigoriev I.V."/>
            <person name="Corradi N."/>
            <person name="Roux C."/>
            <person name="Martin F.M."/>
        </authorList>
    </citation>
    <scope>NUCLEOTIDE SEQUENCE [LARGE SCALE GENOMIC DNA]</scope>
    <source>
        <strain evidence="4 5">DAOM 227022</strain>
    </source>
</reference>
<dbReference type="PANTHER" id="PTHR31145">
    <property type="entry name" value="INTEGRAL MEMBRANE PROTEIN (AFU_ORTHOLOGUE AFUA_7G01610)"/>
    <property type="match status" value="1"/>
</dbReference>
<protein>
    <recommendedName>
        <fullName evidence="3">TRP C-terminal domain-containing protein</fullName>
    </recommendedName>
</protein>
<feature type="signal peptide" evidence="2">
    <location>
        <begin position="1"/>
        <end position="21"/>
    </location>
</feature>
<dbReference type="GO" id="GO:0009272">
    <property type="term" value="P:fungal-type cell wall biogenesis"/>
    <property type="evidence" value="ECO:0007669"/>
    <property type="project" value="TreeGrafter"/>
</dbReference>
<feature type="chain" id="PRO_5017465750" description="TRP C-terminal domain-containing protein" evidence="2">
    <location>
        <begin position="22"/>
        <end position="744"/>
    </location>
</feature>
<dbReference type="Proteomes" id="UP000265703">
    <property type="component" value="Unassembled WGS sequence"/>
</dbReference>
<keyword evidence="5" id="KW-1185">Reference proteome</keyword>
<dbReference type="InterPro" id="IPR010308">
    <property type="entry name" value="TRP_C"/>
</dbReference>
<evidence type="ECO:0000256" key="2">
    <source>
        <dbReference type="SAM" id="SignalP"/>
    </source>
</evidence>